<evidence type="ECO:0000313" key="1">
    <source>
        <dbReference type="Proteomes" id="UP000790787"/>
    </source>
</evidence>
<evidence type="ECO:0000313" key="2">
    <source>
        <dbReference type="RefSeq" id="XP_075084822.1"/>
    </source>
</evidence>
<reference evidence="2" key="2">
    <citation type="submission" date="2025-08" db="UniProtKB">
        <authorList>
            <consortium name="RefSeq"/>
        </authorList>
    </citation>
    <scope>IDENTIFICATION</scope>
    <source>
        <tissue evidence="2">Leaf</tissue>
    </source>
</reference>
<reference evidence="1" key="1">
    <citation type="journal article" date="2014" name="Nat. Commun.">
        <title>The tobacco genome sequence and its comparison with those of tomato and potato.</title>
        <authorList>
            <person name="Sierro N."/>
            <person name="Battey J.N."/>
            <person name="Ouadi S."/>
            <person name="Bakaher N."/>
            <person name="Bovet L."/>
            <person name="Willig A."/>
            <person name="Goepfert S."/>
            <person name="Peitsch M.C."/>
            <person name="Ivanov N.V."/>
        </authorList>
    </citation>
    <scope>NUCLEOTIDE SEQUENCE [LARGE SCALE GENOMIC DNA]</scope>
</reference>
<keyword evidence="1" id="KW-1185">Reference proteome</keyword>
<proteinExistence type="predicted"/>
<organism evidence="1 2">
    <name type="scientific">Nicotiana tabacum</name>
    <name type="common">Common tobacco</name>
    <dbReference type="NCBI Taxonomy" id="4097"/>
    <lineage>
        <taxon>Eukaryota</taxon>
        <taxon>Viridiplantae</taxon>
        <taxon>Streptophyta</taxon>
        <taxon>Embryophyta</taxon>
        <taxon>Tracheophyta</taxon>
        <taxon>Spermatophyta</taxon>
        <taxon>Magnoliopsida</taxon>
        <taxon>eudicotyledons</taxon>
        <taxon>Gunneridae</taxon>
        <taxon>Pentapetalae</taxon>
        <taxon>asterids</taxon>
        <taxon>lamiids</taxon>
        <taxon>Solanales</taxon>
        <taxon>Solanaceae</taxon>
        <taxon>Nicotianoideae</taxon>
        <taxon>Nicotianeae</taxon>
        <taxon>Nicotiana</taxon>
    </lineage>
</organism>
<sequence length="191" mass="21792">MMKAQALEDHLAENSIDDEYQPLNTYFLDEEVNSVEVVPKNSNTWKMFFDGAINAKGVGIGAIHISSTGPHHPATTQLRLFCTSNTTECEAYIMGMNMAIEMDVQVLLIMGDSDLLIRQAQGEWETRDIKLIPYRQHVEDLSKRFRSVGFRYIPRFHNELPDALATLDSINSYPGKTHINPLEIQVRERHD</sequence>
<accession>A0AC58SIM0</accession>
<name>A0AC58SIM0_TOBAC</name>
<dbReference type="RefSeq" id="XP_075084822.1">
    <property type="nucleotide sequence ID" value="XM_075228721.1"/>
</dbReference>
<dbReference type="Proteomes" id="UP000790787">
    <property type="component" value="Chromosome 13"/>
</dbReference>
<gene>
    <name evidence="2" type="primary">LOC142168062</name>
</gene>
<protein>
    <submittedName>
        <fullName evidence="2">Uncharacterized protein LOC142168062</fullName>
    </submittedName>
</protein>